<accession>Q5SNF7</accession>
<sequence>MKRKSQPSSLSSLCLTWAAAAMAVVTATVLRGSGGRRGSRRGRGAAVESSRHWLRPLDRLGFMGWSGGGMRRTSFLVSLCRPVLHPSLYGTV</sequence>
<evidence type="ECO:0000313" key="1">
    <source>
        <dbReference type="EMBL" id="BAD72248.1"/>
    </source>
</evidence>
<dbReference type="EMBL" id="AP002816">
    <property type="protein sequence ID" value="BAD72248.1"/>
    <property type="molecule type" value="Genomic_DNA"/>
</dbReference>
<reference evidence="1" key="1">
    <citation type="journal article" date="2002" name="Nature">
        <title>The genome sequence and structure of rice chromosome 1.</title>
        <authorList>
            <person name="Sasaki T."/>
            <person name="Matsumoto T."/>
            <person name="Yamamoto K."/>
            <person name="Sakata K."/>
            <person name="Baba T."/>
            <person name="Katayose Y."/>
            <person name="Wu J."/>
            <person name="Niimura Y."/>
            <person name="Cheng Z."/>
            <person name="Nagamura Y."/>
            <person name="Antonio B.A."/>
            <person name="Kanamori H."/>
            <person name="Hosokawa S."/>
            <person name="Masukawa M."/>
            <person name="Arikawa K."/>
            <person name="Chiden Y."/>
            <person name="Hayashi M."/>
            <person name="Okamoto M."/>
            <person name="Ando T."/>
            <person name="Aoki H."/>
            <person name="Arita K."/>
            <person name="Hamada M."/>
            <person name="Harada C."/>
            <person name="Hijishita S."/>
            <person name="Honda M."/>
            <person name="Ichikawa Y."/>
            <person name="Idonuma A."/>
            <person name="Iijima M."/>
            <person name="Ikeda M."/>
            <person name="Ikeno M."/>
            <person name="Itoh S."/>
            <person name="Itoh T."/>
            <person name="Itoh Y."/>
            <person name="Itoh Y."/>
            <person name="Iwabuchi A."/>
            <person name="Kamiya K."/>
            <person name="Karasawa W."/>
            <person name="Katagiri S."/>
            <person name="Kikuta A."/>
            <person name="Kobayashi N."/>
            <person name="Kono I."/>
            <person name="Machita K."/>
            <person name="Maehara T."/>
            <person name="Mizuno H."/>
            <person name="Mizubayashi T."/>
            <person name="Mukai Y."/>
            <person name="Nagasaki H."/>
            <person name="Nakashima M."/>
            <person name="Nakama Y."/>
            <person name="Nakamichi Y."/>
            <person name="Nakamura M."/>
            <person name="Namiki N."/>
            <person name="Negishi M."/>
            <person name="Ohta I."/>
            <person name="Ono N."/>
            <person name="Saji S."/>
            <person name="Sakai K."/>
            <person name="Shibata M."/>
            <person name="Shimokawa T."/>
            <person name="Shomura A."/>
            <person name="Song J."/>
            <person name="Takazaki Y."/>
            <person name="Terasawa K."/>
            <person name="Tsuji K."/>
            <person name="Waki K."/>
            <person name="Yamagata H."/>
            <person name="Yamane H."/>
            <person name="Yoshiki S."/>
            <person name="Yoshihara R."/>
            <person name="Yukawa K."/>
            <person name="Zhong H."/>
            <person name="Iwama H."/>
            <person name="Endo T."/>
            <person name="Ito H."/>
            <person name="Hahn J.H."/>
            <person name="Kim H.I."/>
            <person name="Eun M.Y."/>
            <person name="Yano M."/>
            <person name="Jiang J."/>
            <person name="Gojobori T."/>
        </authorList>
    </citation>
    <scope>NUCLEOTIDE SEQUENCE [LARGE SCALE GENOMIC DNA]</scope>
</reference>
<proteinExistence type="predicted"/>
<name>Q5SNF7_ORYSJ</name>
<dbReference type="Proteomes" id="UP000817658">
    <property type="component" value="Chromosome 1"/>
</dbReference>
<dbReference type="AlphaFoldDB" id="Q5SNF7"/>
<gene>
    <name evidence="1" type="primary">P0695A04.9</name>
</gene>
<protein>
    <submittedName>
        <fullName evidence="1">Uncharacterized protein</fullName>
    </submittedName>
</protein>
<organism evidence="1">
    <name type="scientific">Oryza sativa subsp. japonica</name>
    <name type="common">Rice</name>
    <dbReference type="NCBI Taxonomy" id="39947"/>
    <lineage>
        <taxon>Eukaryota</taxon>
        <taxon>Viridiplantae</taxon>
        <taxon>Streptophyta</taxon>
        <taxon>Embryophyta</taxon>
        <taxon>Tracheophyta</taxon>
        <taxon>Spermatophyta</taxon>
        <taxon>Magnoliopsida</taxon>
        <taxon>Liliopsida</taxon>
        <taxon>Poales</taxon>
        <taxon>Poaceae</taxon>
        <taxon>BOP clade</taxon>
        <taxon>Oryzoideae</taxon>
        <taxon>Oryzeae</taxon>
        <taxon>Oryzinae</taxon>
        <taxon>Oryza</taxon>
        <taxon>Oryza sativa</taxon>
    </lineage>
</organism>